<proteinExistence type="inferred from homology"/>
<keyword evidence="3 11" id="KW-0378">Hydrolase</keyword>
<keyword evidence="4" id="KW-0443">Lipid metabolism</keyword>
<dbReference type="AlphaFoldDB" id="A0A369L9C2"/>
<evidence type="ECO:0000256" key="1">
    <source>
        <dbReference type="ARBA" id="ARBA00004860"/>
    </source>
</evidence>
<evidence type="ECO:0000256" key="5">
    <source>
        <dbReference type="ARBA" id="ARBA00044769"/>
    </source>
</evidence>
<comment type="similarity">
    <text evidence="2">Belongs to the peptidase C59 family.</text>
</comment>
<dbReference type="OrthoDB" id="1265391at2"/>
<keyword evidence="12" id="KW-1185">Reference proteome</keyword>
<gene>
    <name evidence="11" type="ORF">C1880_08015</name>
</gene>
<organism evidence="11 12">
    <name type="scientific">Senegalimassilia anaerobia</name>
    <dbReference type="NCBI Taxonomy" id="1473216"/>
    <lineage>
        <taxon>Bacteria</taxon>
        <taxon>Bacillati</taxon>
        <taxon>Actinomycetota</taxon>
        <taxon>Coriobacteriia</taxon>
        <taxon>Coriobacteriales</taxon>
        <taxon>Coriobacteriaceae</taxon>
        <taxon>Senegalimassilia</taxon>
    </lineage>
</organism>
<dbReference type="InterPro" id="IPR029132">
    <property type="entry name" value="CBAH/NAAA_C"/>
</dbReference>
<evidence type="ECO:0000256" key="2">
    <source>
        <dbReference type="ARBA" id="ARBA00006625"/>
    </source>
</evidence>
<reference evidence="11 12" key="1">
    <citation type="journal article" date="2018" name="Elife">
        <title>Discovery and characterization of a prevalent human gut bacterial enzyme sufficient for the inactivation of a family of plant toxins.</title>
        <authorList>
            <person name="Koppel N."/>
            <person name="Bisanz J.E."/>
            <person name="Pandelia M.E."/>
            <person name="Turnbaugh P.J."/>
            <person name="Balskus E.P."/>
        </authorList>
    </citation>
    <scope>NUCLEOTIDE SEQUENCE [LARGE SCALE GENOMIC DNA]</scope>
    <source>
        <strain evidence="12">anaerobia AP69FAA</strain>
    </source>
</reference>
<dbReference type="CDD" id="cd00542">
    <property type="entry name" value="Ntn_PVA"/>
    <property type="match status" value="1"/>
</dbReference>
<dbReference type="RefSeq" id="WP_114621028.1">
    <property type="nucleotide sequence ID" value="NZ_DBEZZD010000030.1"/>
</dbReference>
<dbReference type="GO" id="GO:0006629">
    <property type="term" value="P:lipid metabolic process"/>
    <property type="evidence" value="ECO:0007669"/>
    <property type="project" value="UniProtKB-KW"/>
</dbReference>
<dbReference type="InterPro" id="IPR052193">
    <property type="entry name" value="Peptidase_C59"/>
</dbReference>
<dbReference type="Gene3D" id="3.60.60.10">
    <property type="entry name" value="Penicillin V Acylase, Chain A"/>
    <property type="match status" value="1"/>
</dbReference>
<dbReference type="InterPro" id="IPR029055">
    <property type="entry name" value="Ntn_hydrolases_N"/>
</dbReference>
<name>A0A369L9C2_9ACTN</name>
<comment type="catalytic activity">
    <reaction evidence="9">
        <text>taurodeoxycholate + H2O = deoxycholate + taurine</text>
        <dbReference type="Rhea" id="RHEA:47556"/>
        <dbReference type="ChEBI" id="CHEBI:15377"/>
        <dbReference type="ChEBI" id="CHEBI:23614"/>
        <dbReference type="ChEBI" id="CHEBI:36261"/>
        <dbReference type="ChEBI" id="CHEBI:507393"/>
    </reaction>
    <physiologicalReaction direction="left-to-right" evidence="9">
        <dbReference type="Rhea" id="RHEA:47557"/>
    </physiologicalReaction>
</comment>
<evidence type="ECO:0000256" key="9">
    <source>
        <dbReference type="ARBA" id="ARBA00048897"/>
    </source>
</evidence>
<sequence>MCTAIRFTDSDGNLYFGRNLDWAYGYGETITFTPRNHPANTGHRAVLGMAIASEGFPLYFDCANENGLAIAGLNFPGYAYFPDDARPGTTAVAPYEFPLWVTSNFDNVDDVEAALANITLVNKGFGDFPIALLHWIIADASGCIVVESTADGLQVMRDPADVLANQPGLAWHLENLRSYMNVTPGAPSSVTWGNATLTPYGAGAGMRGLPGDVYSPSRFVRAAYLNAHHAPKDTERGNVARVFRTLGGVAMVEGSAQMNDGANEFTVFTSAYSAREGRYYFNTYENAAYTTAAFADFDMDGTEVQQAH</sequence>
<accession>A0A369L9C2</accession>
<dbReference type="Pfam" id="PF02275">
    <property type="entry name" value="CBAH"/>
    <property type="match status" value="1"/>
</dbReference>
<comment type="pathway">
    <text evidence="1">Lipid metabolism; bile acid biosynthesis.</text>
</comment>
<dbReference type="EC" id="3.5.1.24" evidence="5"/>
<evidence type="ECO:0000313" key="11">
    <source>
        <dbReference type="EMBL" id="RDB54786.1"/>
    </source>
</evidence>
<dbReference type="NCBIfam" id="NF038245">
    <property type="entry name" value="bile_salt_hydro"/>
    <property type="match status" value="1"/>
</dbReference>
<dbReference type="PANTHER" id="PTHR35527">
    <property type="entry name" value="CHOLOYLGLYCINE HYDROLASE"/>
    <property type="match status" value="1"/>
</dbReference>
<dbReference type="EMBL" id="PPTP01000007">
    <property type="protein sequence ID" value="RDB54786.1"/>
    <property type="molecule type" value="Genomic_DNA"/>
</dbReference>
<evidence type="ECO:0000256" key="3">
    <source>
        <dbReference type="ARBA" id="ARBA00022801"/>
    </source>
</evidence>
<dbReference type="InterPro" id="IPR047711">
    <property type="entry name" value="CBAH"/>
</dbReference>
<evidence type="ECO:0000256" key="4">
    <source>
        <dbReference type="ARBA" id="ARBA00023098"/>
    </source>
</evidence>
<feature type="domain" description="Choloylglycine hydrolase/NAAA C-terminal" evidence="10">
    <location>
        <begin position="2"/>
        <end position="304"/>
    </location>
</feature>
<dbReference type="Proteomes" id="UP000253792">
    <property type="component" value="Unassembled WGS sequence"/>
</dbReference>
<dbReference type="SUPFAM" id="SSF56235">
    <property type="entry name" value="N-terminal nucleophile aminohydrolases (Ntn hydrolases)"/>
    <property type="match status" value="1"/>
</dbReference>
<dbReference type="GO" id="GO:0045302">
    <property type="term" value="F:choloylglycine hydrolase activity"/>
    <property type="evidence" value="ECO:0007669"/>
    <property type="project" value="UniProtKB-EC"/>
</dbReference>
<evidence type="ECO:0000259" key="10">
    <source>
        <dbReference type="Pfam" id="PF02275"/>
    </source>
</evidence>
<comment type="caution">
    <text evidence="11">The sequence shown here is derived from an EMBL/GenBank/DDBJ whole genome shotgun (WGS) entry which is preliminary data.</text>
</comment>
<evidence type="ECO:0000256" key="7">
    <source>
        <dbReference type="ARBA" id="ARBA00044806"/>
    </source>
</evidence>
<evidence type="ECO:0000256" key="6">
    <source>
        <dbReference type="ARBA" id="ARBA00044804"/>
    </source>
</evidence>
<evidence type="ECO:0000256" key="8">
    <source>
        <dbReference type="ARBA" id="ARBA00047285"/>
    </source>
</evidence>
<evidence type="ECO:0000313" key="12">
    <source>
        <dbReference type="Proteomes" id="UP000253792"/>
    </source>
</evidence>
<dbReference type="STRING" id="1034345.GCA_000236865_01564"/>
<dbReference type="PANTHER" id="PTHR35527:SF2">
    <property type="entry name" value="HYDROLASE"/>
    <property type="match status" value="1"/>
</dbReference>
<comment type="catalytic activity">
    <reaction evidence="8">
        <text>cholate + taurine = taurocholate + H2O</text>
        <dbReference type="Rhea" id="RHEA:47108"/>
        <dbReference type="ChEBI" id="CHEBI:15377"/>
        <dbReference type="ChEBI" id="CHEBI:29747"/>
        <dbReference type="ChEBI" id="CHEBI:36257"/>
        <dbReference type="ChEBI" id="CHEBI:507393"/>
    </reaction>
    <physiologicalReaction direction="right-to-left" evidence="8">
        <dbReference type="Rhea" id="RHEA:47110"/>
    </physiologicalReaction>
</comment>
<protein>
    <recommendedName>
        <fullName evidence="5">choloylglycine hydrolase</fullName>
        <ecNumber evidence="5">3.5.1.24</ecNumber>
    </recommendedName>
    <alternativeName>
        <fullName evidence="6">Bile salt hydrolase</fullName>
    </alternativeName>
    <alternativeName>
        <fullName evidence="7">Choloylglycine hydrolase</fullName>
    </alternativeName>
</protein>